<name>A0AAE1QZC6_9SOLA</name>
<dbReference type="Proteomes" id="UP001291623">
    <property type="component" value="Unassembled WGS sequence"/>
</dbReference>
<proteinExistence type="predicted"/>
<comment type="caution">
    <text evidence="1">The sequence shown here is derived from an EMBL/GenBank/DDBJ whole genome shotgun (WGS) entry which is preliminary data.</text>
</comment>
<evidence type="ECO:0000313" key="2">
    <source>
        <dbReference type="Proteomes" id="UP001291623"/>
    </source>
</evidence>
<accession>A0AAE1QZC6</accession>
<protein>
    <submittedName>
        <fullName evidence="1">Uncharacterized protein</fullName>
    </submittedName>
</protein>
<keyword evidence="2" id="KW-1185">Reference proteome</keyword>
<sequence>MEVLAITEFPSDCNKENIPPSYSEKFPPHSLKLKFCSRNVKRKFRRPLRDITHLFNSPVKLNSAVFTRLQGSVYLSSQAIVRGKRRVVDENIDSLQKHSSKILRRDFR</sequence>
<reference evidence="1" key="1">
    <citation type="submission" date="2023-12" db="EMBL/GenBank/DDBJ databases">
        <title>Genome assembly of Anisodus tanguticus.</title>
        <authorList>
            <person name="Wang Y.-J."/>
        </authorList>
    </citation>
    <scope>NUCLEOTIDE SEQUENCE</scope>
    <source>
        <strain evidence="1">KB-2021</strain>
        <tissue evidence="1">Leaf</tissue>
    </source>
</reference>
<organism evidence="1 2">
    <name type="scientific">Anisodus tanguticus</name>
    <dbReference type="NCBI Taxonomy" id="243964"/>
    <lineage>
        <taxon>Eukaryota</taxon>
        <taxon>Viridiplantae</taxon>
        <taxon>Streptophyta</taxon>
        <taxon>Embryophyta</taxon>
        <taxon>Tracheophyta</taxon>
        <taxon>Spermatophyta</taxon>
        <taxon>Magnoliopsida</taxon>
        <taxon>eudicotyledons</taxon>
        <taxon>Gunneridae</taxon>
        <taxon>Pentapetalae</taxon>
        <taxon>asterids</taxon>
        <taxon>lamiids</taxon>
        <taxon>Solanales</taxon>
        <taxon>Solanaceae</taxon>
        <taxon>Solanoideae</taxon>
        <taxon>Hyoscyameae</taxon>
        <taxon>Anisodus</taxon>
    </lineage>
</organism>
<gene>
    <name evidence="1" type="ORF">RND71_038114</name>
</gene>
<evidence type="ECO:0000313" key="1">
    <source>
        <dbReference type="EMBL" id="KAK4342298.1"/>
    </source>
</evidence>
<dbReference type="AlphaFoldDB" id="A0AAE1QZC6"/>
<dbReference type="EMBL" id="JAVYJV010000021">
    <property type="protein sequence ID" value="KAK4342298.1"/>
    <property type="molecule type" value="Genomic_DNA"/>
</dbReference>